<reference evidence="3 4" key="1">
    <citation type="submission" date="2018-11" db="EMBL/GenBank/DDBJ databases">
        <authorList>
            <consortium name="Pathogen Informatics"/>
        </authorList>
    </citation>
    <scope>NUCLEOTIDE SEQUENCE [LARGE SCALE GENOMIC DNA]</scope>
</reference>
<dbReference type="InterPro" id="IPR050740">
    <property type="entry name" value="Aldehyde_DH_Superfamily"/>
</dbReference>
<dbReference type="AlphaFoldDB" id="A0A3P7M034"/>
<keyword evidence="1" id="KW-0560">Oxidoreductase</keyword>
<evidence type="ECO:0000259" key="2">
    <source>
        <dbReference type="Pfam" id="PF00171"/>
    </source>
</evidence>
<dbReference type="EMBL" id="UYRU01063355">
    <property type="protein sequence ID" value="VDN15708.1"/>
    <property type="molecule type" value="Genomic_DNA"/>
</dbReference>
<feature type="domain" description="Aldehyde dehydrogenase" evidence="2">
    <location>
        <begin position="124"/>
        <end position="221"/>
    </location>
</feature>
<dbReference type="Proteomes" id="UP000281553">
    <property type="component" value="Unassembled WGS sequence"/>
</dbReference>
<dbReference type="GO" id="GO:0016491">
    <property type="term" value="F:oxidoreductase activity"/>
    <property type="evidence" value="ECO:0007669"/>
    <property type="project" value="UniProtKB-KW"/>
</dbReference>
<dbReference type="SUPFAM" id="SSF53720">
    <property type="entry name" value="ALDH-like"/>
    <property type="match status" value="2"/>
</dbReference>
<dbReference type="Pfam" id="PF00171">
    <property type="entry name" value="Aldedh"/>
    <property type="match status" value="2"/>
</dbReference>
<gene>
    <name evidence="3" type="ORF">DILT_LOCUS11539</name>
</gene>
<organism evidence="3 4">
    <name type="scientific">Dibothriocephalus latus</name>
    <name type="common">Fish tapeworm</name>
    <name type="synonym">Diphyllobothrium latum</name>
    <dbReference type="NCBI Taxonomy" id="60516"/>
    <lineage>
        <taxon>Eukaryota</taxon>
        <taxon>Metazoa</taxon>
        <taxon>Spiralia</taxon>
        <taxon>Lophotrochozoa</taxon>
        <taxon>Platyhelminthes</taxon>
        <taxon>Cestoda</taxon>
        <taxon>Eucestoda</taxon>
        <taxon>Diphyllobothriidea</taxon>
        <taxon>Diphyllobothriidae</taxon>
        <taxon>Dibothriocephalus</taxon>
    </lineage>
</organism>
<name>A0A3P7M034_DIBLA</name>
<proteinExistence type="predicted"/>
<feature type="non-terminal residue" evidence="3">
    <location>
        <position position="332"/>
    </location>
</feature>
<evidence type="ECO:0000256" key="1">
    <source>
        <dbReference type="ARBA" id="ARBA00023002"/>
    </source>
</evidence>
<dbReference type="PANTHER" id="PTHR43353">
    <property type="entry name" value="SUCCINATE-SEMIALDEHYDE DEHYDROGENASE, MITOCHONDRIAL"/>
    <property type="match status" value="1"/>
</dbReference>
<feature type="domain" description="Aldehyde dehydrogenase" evidence="2">
    <location>
        <begin position="274"/>
        <end position="332"/>
    </location>
</feature>
<evidence type="ECO:0000313" key="3">
    <source>
        <dbReference type="EMBL" id="VDN15708.1"/>
    </source>
</evidence>
<sequence>MALEALPPQLSCFCQLVGLPSFCGPGTRAGQDSARSGSLLPPTNAHPVSFLDCLNVSSPEGGDFNRMQDLEDLPACSEDPRLPSLCNAPLFVPIGQAPYLASASLTVLYVALSSAGEEDPYRRKMVYNPSTEAVVAEVPALTSTEVNTAITFAAEAQRAWAAKTAGERASVIRRWADVLRAQTPLLAELITTENGKVDSDATGEIPSVIATLESHAEEASFLTPPPSFVLPACIAVLPHILSLSLSPVLLPFVPLHGFLFKFHIPYFPISRNLMGKVDSDARGEIASAIAGLEWYAEEAKRTYGCIIPSTSIPNRRLLVNHQPVGVVAMITP</sequence>
<dbReference type="InterPro" id="IPR016162">
    <property type="entry name" value="Ald_DH_N"/>
</dbReference>
<dbReference type="PANTHER" id="PTHR43353:SF5">
    <property type="entry name" value="SUCCINATE-SEMIALDEHYDE DEHYDROGENASE, MITOCHONDRIAL"/>
    <property type="match status" value="1"/>
</dbReference>
<evidence type="ECO:0000313" key="4">
    <source>
        <dbReference type="Proteomes" id="UP000281553"/>
    </source>
</evidence>
<dbReference type="InterPro" id="IPR015590">
    <property type="entry name" value="Aldehyde_DH_dom"/>
</dbReference>
<dbReference type="InterPro" id="IPR016161">
    <property type="entry name" value="Ald_DH/histidinol_DH"/>
</dbReference>
<keyword evidence="4" id="KW-1185">Reference proteome</keyword>
<protein>
    <recommendedName>
        <fullName evidence="2">Aldehyde dehydrogenase domain-containing protein</fullName>
    </recommendedName>
</protein>
<dbReference type="Gene3D" id="3.40.605.10">
    <property type="entry name" value="Aldehyde Dehydrogenase, Chain A, domain 1"/>
    <property type="match status" value="2"/>
</dbReference>
<accession>A0A3P7M034</accession>
<dbReference type="OrthoDB" id="310895at2759"/>